<proteinExistence type="inferred from homology"/>
<dbReference type="EMBL" id="JAJPDE010000014">
    <property type="protein sequence ID" value="MCD7129806.1"/>
    <property type="molecule type" value="Genomic_DNA"/>
</dbReference>
<evidence type="ECO:0000256" key="2">
    <source>
        <dbReference type="ARBA" id="ARBA00006739"/>
    </source>
</evidence>
<accession>A0ABS8R547</accession>
<reference evidence="6 7" key="1">
    <citation type="submission" date="2021-12" db="EMBL/GenBank/DDBJ databases">
        <title>A phylogenomic analysis of Limosilactobacillus reuteri reveals ancient and stable evolutionary relationships with rodents and birds and zoonotic transmission to humans.</title>
        <authorList>
            <person name="Li F."/>
            <person name="Li X."/>
            <person name="Cheng C."/>
            <person name="Tollenaar S."/>
            <person name="Zhang J.S."/>
            <person name="Simpson D."/>
            <person name="Tasseva G."/>
            <person name="Perez-Munoz M.E."/>
            <person name="Frese S."/>
            <person name="Gaenzle M.G."/>
            <person name="Walter J."/>
            <person name="Zheng J."/>
        </authorList>
    </citation>
    <scope>NUCLEOTIDE SEQUENCE [LARGE SCALE GENOMIC DNA]</scope>
    <source>
        <strain evidence="6 7">BG-MG3-B</strain>
    </source>
</reference>
<feature type="domain" description="Glycosyltransferase 2-like" evidence="5">
    <location>
        <begin position="7"/>
        <end position="145"/>
    </location>
</feature>
<comment type="caution">
    <text evidence="6">The sequence shown here is derived from an EMBL/GenBank/DDBJ whole genome shotgun (WGS) entry which is preliminary data.</text>
</comment>
<dbReference type="PANTHER" id="PTHR43179">
    <property type="entry name" value="RHAMNOSYLTRANSFERASE WBBL"/>
    <property type="match status" value="1"/>
</dbReference>
<dbReference type="RefSeq" id="WP_231823040.1">
    <property type="nucleotide sequence ID" value="NZ_JAJPDE010000014.1"/>
</dbReference>
<dbReference type="InterPro" id="IPR029044">
    <property type="entry name" value="Nucleotide-diphossugar_trans"/>
</dbReference>
<evidence type="ECO:0000259" key="5">
    <source>
        <dbReference type="Pfam" id="PF00535"/>
    </source>
</evidence>
<evidence type="ECO:0000313" key="6">
    <source>
        <dbReference type="EMBL" id="MCD7129806.1"/>
    </source>
</evidence>
<dbReference type="Gene3D" id="3.90.550.10">
    <property type="entry name" value="Spore Coat Polysaccharide Biosynthesis Protein SpsA, Chain A"/>
    <property type="match status" value="1"/>
</dbReference>
<sequence length="325" mass="37877">MKDESVCVLVVTYNRVNTLLKTLQGIMNQNKKINGIFIFNNNSSDNTEKELRDRGFIKRNEEISPNKLYSTSLKGIRIHYYYNKTNLGGAGGFAKGIGMVSKLNYNYLWIMDDDVLPEPDCLEIIRKEMVRNDALVGIPNRTDDNFVDKACVDIDFSDYHKFWTEMRKSKIAGPFKKDSIIVNDMPFEGPVIDMQLVRKVGIPDSGFFIEYDDSDYAQRLQNYSNIVFATRACLHRQLAKKTNAMNKVKKPYNWRNYYKIRNNIVFDKRYGENYKVKYLSPLILILHHIYLSLKDHHLKVNLPIILKAYYDGVMGKMGKRVDPDY</sequence>
<dbReference type="PANTHER" id="PTHR43179:SF12">
    <property type="entry name" value="GALACTOFURANOSYLTRANSFERASE GLFT2"/>
    <property type="match status" value="1"/>
</dbReference>
<dbReference type="SUPFAM" id="SSF53448">
    <property type="entry name" value="Nucleotide-diphospho-sugar transferases"/>
    <property type="match status" value="1"/>
</dbReference>
<evidence type="ECO:0000256" key="4">
    <source>
        <dbReference type="ARBA" id="ARBA00022679"/>
    </source>
</evidence>
<keyword evidence="7" id="KW-1185">Reference proteome</keyword>
<comment type="pathway">
    <text evidence="1">Cell wall biogenesis; cell wall polysaccharide biosynthesis.</text>
</comment>
<dbReference type="Proteomes" id="UP001199710">
    <property type="component" value="Unassembled WGS sequence"/>
</dbReference>
<name>A0ABS8R547_9LACO</name>
<protein>
    <submittedName>
        <fullName evidence="6">Glycosyltransferase</fullName>
        <ecNumber evidence="6">2.4.-.-</ecNumber>
    </submittedName>
</protein>
<comment type="similarity">
    <text evidence="2">Belongs to the glycosyltransferase 2 family.</text>
</comment>
<dbReference type="Pfam" id="PF00535">
    <property type="entry name" value="Glycos_transf_2"/>
    <property type="match status" value="1"/>
</dbReference>
<evidence type="ECO:0000313" key="7">
    <source>
        <dbReference type="Proteomes" id="UP001199710"/>
    </source>
</evidence>
<gene>
    <name evidence="6" type="ORF">LTY36_01025</name>
</gene>
<evidence type="ECO:0000256" key="3">
    <source>
        <dbReference type="ARBA" id="ARBA00022676"/>
    </source>
</evidence>
<keyword evidence="3 6" id="KW-0328">Glycosyltransferase</keyword>
<keyword evidence="4 6" id="KW-0808">Transferase</keyword>
<dbReference type="InterPro" id="IPR001173">
    <property type="entry name" value="Glyco_trans_2-like"/>
</dbReference>
<dbReference type="EC" id="2.4.-.-" evidence="6"/>
<dbReference type="GO" id="GO:0016757">
    <property type="term" value="F:glycosyltransferase activity"/>
    <property type="evidence" value="ECO:0007669"/>
    <property type="project" value="UniProtKB-KW"/>
</dbReference>
<evidence type="ECO:0000256" key="1">
    <source>
        <dbReference type="ARBA" id="ARBA00004776"/>
    </source>
</evidence>
<organism evidence="6 7">
    <name type="scientific">Limosilactobacillus agrestis</name>
    <dbReference type="NCBI Taxonomy" id="2759748"/>
    <lineage>
        <taxon>Bacteria</taxon>
        <taxon>Bacillati</taxon>
        <taxon>Bacillota</taxon>
        <taxon>Bacilli</taxon>
        <taxon>Lactobacillales</taxon>
        <taxon>Lactobacillaceae</taxon>
        <taxon>Limosilactobacillus</taxon>
    </lineage>
</organism>